<dbReference type="AlphaFoldDB" id="K1QTH6"/>
<protein>
    <recommendedName>
        <fullName evidence="2">Myb/SANT-like DNA-binding domain-containing protein</fullName>
    </recommendedName>
</protein>
<reference evidence="3" key="1">
    <citation type="journal article" date="2012" name="Nature">
        <title>The oyster genome reveals stress adaptation and complexity of shell formation.</title>
        <authorList>
            <person name="Zhang G."/>
            <person name="Fang X."/>
            <person name="Guo X."/>
            <person name="Li L."/>
            <person name="Luo R."/>
            <person name="Xu F."/>
            <person name="Yang P."/>
            <person name="Zhang L."/>
            <person name="Wang X."/>
            <person name="Qi H."/>
            <person name="Xiong Z."/>
            <person name="Que H."/>
            <person name="Xie Y."/>
            <person name="Holland P.W."/>
            <person name="Paps J."/>
            <person name="Zhu Y."/>
            <person name="Wu F."/>
            <person name="Chen Y."/>
            <person name="Wang J."/>
            <person name="Peng C."/>
            <person name="Meng J."/>
            <person name="Yang L."/>
            <person name="Liu J."/>
            <person name="Wen B."/>
            <person name="Zhang N."/>
            <person name="Huang Z."/>
            <person name="Zhu Q."/>
            <person name="Feng Y."/>
            <person name="Mount A."/>
            <person name="Hedgecock D."/>
            <person name="Xu Z."/>
            <person name="Liu Y."/>
            <person name="Domazet-Loso T."/>
            <person name="Du Y."/>
            <person name="Sun X."/>
            <person name="Zhang S."/>
            <person name="Liu B."/>
            <person name="Cheng P."/>
            <person name="Jiang X."/>
            <person name="Li J."/>
            <person name="Fan D."/>
            <person name="Wang W."/>
            <person name="Fu W."/>
            <person name="Wang T."/>
            <person name="Wang B."/>
            <person name="Zhang J."/>
            <person name="Peng Z."/>
            <person name="Li Y."/>
            <person name="Li N."/>
            <person name="Wang J."/>
            <person name="Chen M."/>
            <person name="He Y."/>
            <person name="Tan F."/>
            <person name="Song X."/>
            <person name="Zheng Q."/>
            <person name="Huang R."/>
            <person name="Yang H."/>
            <person name="Du X."/>
            <person name="Chen L."/>
            <person name="Yang M."/>
            <person name="Gaffney P.M."/>
            <person name="Wang S."/>
            <person name="Luo L."/>
            <person name="She Z."/>
            <person name="Ming Y."/>
            <person name="Huang W."/>
            <person name="Zhang S."/>
            <person name="Huang B."/>
            <person name="Zhang Y."/>
            <person name="Qu T."/>
            <person name="Ni P."/>
            <person name="Miao G."/>
            <person name="Wang J."/>
            <person name="Wang Q."/>
            <person name="Steinberg C.E."/>
            <person name="Wang H."/>
            <person name="Li N."/>
            <person name="Qian L."/>
            <person name="Zhang G."/>
            <person name="Li Y."/>
            <person name="Yang H."/>
            <person name="Liu X."/>
            <person name="Wang J."/>
            <person name="Yin Y."/>
            <person name="Wang J."/>
        </authorList>
    </citation>
    <scope>NUCLEOTIDE SEQUENCE [LARGE SCALE GENOMIC DNA]</scope>
    <source>
        <strain evidence="3">05x7-T-G4-1.051#20</strain>
    </source>
</reference>
<organism evidence="3">
    <name type="scientific">Magallana gigas</name>
    <name type="common">Pacific oyster</name>
    <name type="synonym">Crassostrea gigas</name>
    <dbReference type="NCBI Taxonomy" id="29159"/>
    <lineage>
        <taxon>Eukaryota</taxon>
        <taxon>Metazoa</taxon>
        <taxon>Spiralia</taxon>
        <taxon>Lophotrochozoa</taxon>
        <taxon>Mollusca</taxon>
        <taxon>Bivalvia</taxon>
        <taxon>Autobranchia</taxon>
        <taxon>Pteriomorphia</taxon>
        <taxon>Ostreida</taxon>
        <taxon>Ostreoidea</taxon>
        <taxon>Ostreidae</taxon>
        <taxon>Magallana</taxon>
    </lineage>
</organism>
<name>K1QTH6_MAGGI</name>
<feature type="compositionally biased region" description="Basic and acidic residues" evidence="1">
    <location>
        <begin position="157"/>
        <end position="167"/>
    </location>
</feature>
<dbReference type="EMBL" id="JH816055">
    <property type="protein sequence ID" value="EKC24901.1"/>
    <property type="molecule type" value="Genomic_DNA"/>
</dbReference>
<dbReference type="PANTHER" id="PTHR23098:SF16">
    <property type="entry name" value="REGULATORY PROTEIN ZESTE"/>
    <property type="match status" value="1"/>
</dbReference>
<feature type="region of interest" description="Disordered" evidence="1">
    <location>
        <begin position="130"/>
        <end position="167"/>
    </location>
</feature>
<evidence type="ECO:0000259" key="2">
    <source>
        <dbReference type="Pfam" id="PF13873"/>
    </source>
</evidence>
<accession>K1QTH6</accession>
<dbReference type="InParanoid" id="K1QTH6"/>
<dbReference type="PANTHER" id="PTHR23098">
    <property type="entry name" value="AGAP001331-PA-RELATED"/>
    <property type="match status" value="1"/>
</dbReference>
<feature type="domain" description="Myb/SANT-like DNA-binding" evidence="2">
    <location>
        <begin position="17"/>
        <end position="96"/>
    </location>
</feature>
<evidence type="ECO:0000313" key="3">
    <source>
        <dbReference type="EMBL" id="EKC24901.1"/>
    </source>
</evidence>
<proteinExistence type="predicted"/>
<gene>
    <name evidence="3" type="ORF">CGI_10021501</name>
</gene>
<dbReference type="Pfam" id="PF13873">
    <property type="entry name" value="Myb_DNA-bind_5"/>
    <property type="match status" value="1"/>
</dbReference>
<feature type="region of interest" description="Disordered" evidence="1">
    <location>
        <begin position="86"/>
        <end position="115"/>
    </location>
</feature>
<evidence type="ECO:0000256" key="1">
    <source>
        <dbReference type="SAM" id="MobiDB-lite"/>
    </source>
</evidence>
<dbReference type="InterPro" id="IPR028002">
    <property type="entry name" value="Myb_DNA-bind_5"/>
</dbReference>
<dbReference type="HOGENOM" id="CLU_987816_0_0_1"/>
<sequence>MASECSESVSDASLKIKKPNWTELEKNILVEEVHLREGLLFGKFKGAGGGKIAKDVAWREVAQAVNGSSGSGILRTSGEVVKQYSNLKQRAKGKLSESKRPKTGGGPKPPSPTPVELSILEQLEGRPSLEGICGGIDTADPVETQPSTSSSASSDVPAKKKDVQDLRKSQRWWPRSQVLIGDNTIYTYGDSLQKHISQCDPKAHALRNVASTTIWPRDYLEVDVPKSILDRDGLVAVEPHLSESFGVPSILHSVVNKICIENTGCNPLSLRKHELFCQVRPV</sequence>
<dbReference type="GO" id="GO:0005634">
    <property type="term" value="C:nucleus"/>
    <property type="evidence" value="ECO:0007669"/>
    <property type="project" value="TreeGrafter"/>
</dbReference>